<dbReference type="Proteomes" id="UP000582659">
    <property type="component" value="Unassembled WGS sequence"/>
</dbReference>
<dbReference type="AlphaFoldDB" id="A0A1I7RV31"/>
<sequence>MLGNSTLQFLTTPDEKMNLIKLIAPFEPAFAASHSSMVEYKGEQRCVNPRLKSEWWGEILRDFTRIHPRLEGIQIRHLRNIWRRLKQMAQKNIEEERDLTKLDIATLSVKDPNALRAQGLEPMEFDPDFGANFVPDPNARIPTAAEVFRESMKDDYFAIARQRRKERRAETHRKKNQEAQLSEDEEAELDESGSGGSAVDEPSTSEPPKKRGKYKKRRNYDILGNPTENHIVKVKLSTQFMEYALKAAKLEDYARRNWRKIVFQPTGGVSVRDPKVGEDLSINFPPFLPEKP</sequence>
<organism evidence="3 5">
    <name type="scientific">Bursaphelenchus xylophilus</name>
    <name type="common">Pinewood nematode worm</name>
    <name type="synonym">Aphelenchoides xylophilus</name>
    <dbReference type="NCBI Taxonomy" id="6326"/>
    <lineage>
        <taxon>Eukaryota</taxon>
        <taxon>Metazoa</taxon>
        <taxon>Ecdysozoa</taxon>
        <taxon>Nematoda</taxon>
        <taxon>Chromadorea</taxon>
        <taxon>Rhabditida</taxon>
        <taxon>Tylenchina</taxon>
        <taxon>Tylenchomorpha</taxon>
        <taxon>Aphelenchoidea</taxon>
        <taxon>Aphelenchoididae</taxon>
        <taxon>Bursaphelenchus</taxon>
    </lineage>
</organism>
<accession>A0A1I7RV31</accession>
<name>A0A1I7RV31_BURXY</name>
<feature type="compositionally biased region" description="Acidic residues" evidence="1">
    <location>
        <begin position="181"/>
        <end position="191"/>
    </location>
</feature>
<evidence type="ECO:0000313" key="3">
    <source>
        <dbReference type="Proteomes" id="UP000095284"/>
    </source>
</evidence>
<keyword evidence="4" id="KW-1185">Reference proteome</keyword>
<evidence type="ECO:0000313" key="2">
    <source>
        <dbReference type="EMBL" id="CAD5219687.1"/>
    </source>
</evidence>
<dbReference type="Proteomes" id="UP000659654">
    <property type="component" value="Unassembled WGS sequence"/>
</dbReference>
<evidence type="ECO:0000313" key="5">
    <source>
        <dbReference type="WBParaSite" id="BXY_0459200.1"/>
    </source>
</evidence>
<dbReference type="EMBL" id="CAJFCV020000003">
    <property type="protein sequence ID" value="CAG9105163.1"/>
    <property type="molecule type" value="Genomic_DNA"/>
</dbReference>
<feature type="compositionally biased region" description="Basic residues" evidence="1">
    <location>
        <begin position="166"/>
        <end position="175"/>
    </location>
</feature>
<evidence type="ECO:0000313" key="4">
    <source>
        <dbReference type="Proteomes" id="UP000659654"/>
    </source>
</evidence>
<protein>
    <submittedName>
        <fullName evidence="2">(pine wood nematode) hypothetical protein</fullName>
    </submittedName>
</protein>
<dbReference type="EMBL" id="CAJFDI010000003">
    <property type="protein sequence ID" value="CAD5219687.1"/>
    <property type="molecule type" value="Genomic_DNA"/>
</dbReference>
<dbReference type="WBParaSite" id="BXY_0459200.1">
    <property type="protein sequence ID" value="BXY_0459200.1"/>
    <property type="gene ID" value="BXY_0459200"/>
</dbReference>
<proteinExistence type="predicted"/>
<gene>
    <name evidence="2" type="ORF">BXYJ_LOCUS5803</name>
</gene>
<reference evidence="2" key="2">
    <citation type="submission" date="2020-09" db="EMBL/GenBank/DDBJ databases">
        <authorList>
            <person name="Kikuchi T."/>
        </authorList>
    </citation>
    <scope>NUCLEOTIDE SEQUENCE</scope>
    <source>
        <strain evidence="2">Ka4C1</strain>
    </source>
</reference>
<evidence type="ECO:0000256" key="1">
    <source>
        <dbReference type="SAM" id="MobiDB-lite"/>
    </source>
</evidence>
<feature type="region of interest" description="Disordered" evidence="1">
    <location>
        <begin position="166"/>
        <end position="221"/>
    </location>
</feature>
<dbReference type="Proteomes" id="UP000095284">
    <property type="component" value="Unplaced"/>
</dbReference>
<reference evidence="5" key="1">
    <citation type="submission" date="2016-11" db="UniProtKB">
        <authorList>
            <consortium name="WormBaseParasite"/>
        </authorList>
    </citation>
    <scope>IDENTIFICATION</scope>
</reference>